<dbReference type="GO" id="GO:0005886">
    <property type="term" value="C:plasma membrane"/>
    <property type="evidence" value="ECO:0007669"/>
    <property type="project" value="UniProtKB-SubCell"/>
</dbReference>
<keyword evidence="2" id="KW-1003">Cell membrane</keyword>
<evidence type="ECO:0000256" key="3">
    <source>
        <dbReference type="ARBA" id="ARBA00022692"/>
    </source>
</evidence>
<dbReference type="Pfam" id="PF13396">
    <property type="entry name" value="PLDc_N"/>
    <property type="match status" value="1"/>
</dbReference>
<dbReference type="AlphaFoldDB" id="A0A9W6W8X2"/>
<dbReference type="Pfam" id="PF09851">
    <property type="entry name" value="SHOCT"/>
    <property type="match status" value="1"/>
</dbReference>
<feature type="domain" description="Cardiolipin synthase N-terminal" evidence="8">
    <location>
        <begin position="28"/>
        <end position="69"/>
    </location>
</feature>
<sequence length="130" mass="14946">MSDEPPEVAMSFWDYFWLLLIWLPMLLLWGFALIDIFRRDDLKGWMKALWVVVIILLPFFGTLIYLIMRPAGATPAERQAIDAGSREFVARYAPDNSAEQLRVLADLHDRGKLTDEEFASEKTRVLGKTG</sequence>
<evidence type="ECO:0000256" key="1">
    <source>
        <dbReference type="ARBA" id="ARBA00004651"/>
    </source>
</evidence>
<evidence type="ECO:0000259" key="7">
    <source>
        <dbReference type="Pfam" id="PF09851"/>
    </source>
</evidence>
<keyword evidence="3 6" id="KW-0812">Transmembrane</keyword>
<keyword evidence="10" id="KW-1185">Reference proteome</keyword>
<comment type="subcellular location">
    <subcellularLocation>
        <location evidence="1">Cell membrane</location>
        <topology evidence="1">Multi-pass membrane protein</topology>
    </subcellularLocation>
</comment>
<organism evidence="9 10">
    <name type="scientific">Actinorhabdospora filicis</name>
    <dbReference type="NCBI Taxonomy" id="1785913"/>
    <lineage>
        <taxon>Bacteria</taxon>
        <taxon>Bacillati</taxon>
        <taxon>Actinomycetota</taxon>
        <taxon>Actinomycetes</taxon>
        <taxon>Micromonosporales</taxon>
        <taxon>Micromonosporaceae</taxon>
        <taxon>Actinorhabdospora</taxon>
    </lineage>
</organism>
<evidence type="ECO:0000256" key="5">
    <source>
        <dbReference type="ARBA" id="ARBA00023136"/>
    </source>
</evidence>
<name>A0A9W6W8X2_9ACTN</name>
<evidence type="ECO:0000313" key="10">
    <source>
        <dbReference type="Proteomes" id="UP001165079"/>
    </source>
</evidence>
<keyword evidence="4 6" id="KW-1133">Transmembrane helix</keyword>
<evidence type="ECO:0000256" key="2">
    <source>
        <dbReference type="ARBA" id="ARBA00022475"/>
    </source>
</evidence>
<feature type="transmembrane region" description="Helical" evidence="6">
    <location>
        <begin position="15"/>
        <end position="37"/>
    </location>
</feature>
<evidence type="ECO:0000259" key="8">
    <source>
        <dbReference type="Pfam" id="PF13396"/>
    </source>
</evidence>
<protein>
    <submittedName>
        <fullName evidence="9">Membrane protein</fullName>
    </submittedName>
</protein>
<comment type="caution">
    <text evidence="9">The sequence shown here is derived from an EMBL/GenBank/DDBJ whole genome shotgun (WGS) entry which is preliminary data.</text>
</comment>
<evidence type="ECO:0000313" key="9">
    <source>
        <dbReference type="EMBL" id="GLZ78004.1"/>
    </source>
</evidence>
<accession>A0A9W6W8X2</accession>
<dbReference type="EMBL" id="BSTX01000002">
    <property type="protein sequence ID" value="GLZ78004.1"/>
    <property type="molecule type" value="Genomic_DNA"/>
</dbReference>
<gene>
    <name evidence="9" type="ORF">Afil01_28110</name>
</gene>
<proteinExistence type="predicted"/>
<evidence type="ECO:0000256" key="6">
    <source>
        <dbReference type="SAM" id="Phobius"/>
    </source>
</evidence>
<reference evidence="9" key="1">
    <citation type="submission" date="2023-03" db="EMBL/GenBank/DDBJ databases">
        <title>Actinorhabdospora filicis NBRC 111898.</title>
        <authorList>
            <person name="Ichikawa N."/>
            <person name="Sato H."/>
            <person name="Tonouchi N."/>
        </authorList>
    </citation>
    <scope>NUCLEOTIDE SEQUENCE</scope>
    <source>
        <strain evidence="9">NBRC 111898</strain>
    </source>
</reference>
<keyword evidence="5 6" id="KW-0472">Membrane</keyword>
<feature type="domain" description="SHOCT" evidence="7">
    <location>
        <begin position="99"/>
        <end position="126"/>
    </location>
</feature>
<dbReference type="InterPro" id="IPR018649">
    <property type="entry name" value="SHOCT"/>
</dbReference>
<dbReference type="RefSeq" id="WP_285663182.1">
    <property type="nucleotide sequence ID" value="NZ_BSTX01000002.1"/>
</dbReference>
<dbReference type="Proteomes" id="UP001165079">
    <property type="component" value="Unassembled WGS sequence"/>
</dbReference>
<dbReference type="InterPro" id="IPR027379">
    <property type="entry name" value="CLS_N"/>
</dbReference>
<evidence type="ECO:0000256" key="4">
    <source>
        <dbReference type="ARBA" id="ARBA00022989"/>
    </source>
</evidence>
<feature type="transmembrane region" description="Helical" evidence="6">
    <location>
        <begin position="49"/>
        <end position="68"/>
    </location>
</feature>